<dbReference type="eggNOG" id="COG0697">
    <property type="taxonomic scope" value="Bacteria"/>
</dbReference>
<dbReference type="InterPro" id="IPR037185">
    <property type="entry name" value="EmrE-like"/>
</dbReference>
<gene>
    <name evidence="3" type="ordered locus">Palpr_2906</name>
</gene>
<dbReference type="KEGG" id="ppn:Palpr_2906"/>
<reference key="1">
    <citation type="submission" date="2010-11" db="EMBL/GenBank/DDBJ databases">
        <title>The complete genome of Paludibacter propionicigenes DSM 17365.</title>
        <authorList>
            <consortium name="US DOE Joint Genome Institute (JGI-PGF)"/>
            <person name="Lucas S."/>
            <person name="Copeland A."/>
            <person name="Lapidus A."/>
            <person name="Bruce D."/>
            <person name="Goodwin L."/>
            <person name="Pitluck S."/>
            <person name="Kyrpides N."/>
            <person name="Mavromatis K."/>
            <person name="Ivanova N."/>
            <person name="Munk A.C."/>
            <person name="Brettin T."/>
            <person name="Detter J.C."/>
            <person name="Han C."/>
            <person name="Tapia R."/>
            <person name="Land M."/>
            <person name="Hauser L."/>
            <person name="Markowitz V."/>
            <person name="Cheng J.-F."/>
            <person name="Hugenholtz P."/>
            <person name="Woyke T."/>
            <person name="Wu D."/>
            <person name="Gronow S."/>
            <person name="Wellnitz S."/>
            <person name="Brambilla E."/>
            <person name="Klenk H.-P."/>
            <person name="Eisen J.A."/>
        </authorList>
    </citation>
    <scope>NUCLEOTIDE SEQUENCE</scope>
    <source>
        <strain>WB4</strain>
    </source>
</reference>
<evidence type="ECO:0000259" key="2">
    <source>
        <dbReference type="Pfam" id="PF00892"/>
    </source>
</evidence>
<organism evidence="3 4">
    <name type="scientific">Paludibacter propionicigenes (strain DSM 17365 / JCM 13257 / WB4)</name>
    <dbReference type="NCBI Taxonomy" id="694427"/>
    <lineage>
        <taxon>Bacteria</taxon>
        <taxon>Pseudomonadati</taxon>
        <taxon>Bacteroidota</taxon>
        <taxon>Bacteroidia</taxon>
        <taxon>Bacteroidales</taxon>
        <taxon>Paludibacteraceae</taxon>
        <taxon>Paludibacter</taxon>
    </lineage>
</organism>
<feature type="domain" description="EamA" evidence="2">
    <location>
        <begin position="2"/>
        <end position="144"/>
    </location>
</feature>
<feature type="transmembrane region" description="Helical" evidence="1">
    <location>
        <begin position="223"/>
        <end position="242"/>
    </location>
</feature>
<evidence type="ECO:0000313" key="4">
    <source>
        <dbReference type="Proteomes" id="UP000008718"/>
    </source>
</evidence>
<feature type="transmembrane region" description="Helical" evidence="1">
    <location>
        <begin position="30"/>
        <end position="51"/>
    </location>
</feature>
<dbReference type="EMBL" id="CP002345">
    <property type="protein sequence ID" value="ADQ81035.1"/>
    <property type="molecule type" value="Genomic_DNA"/>
</dbReference>
<feature type="transmembrane region" description="Helical" evidence="1">
    <location>
        <begin position="72"/>
        <end position="94"/>
    </location>
</feature>
<accession>E4T8J1</accession>
<evidence type="ECO:0000313" key="3">
    <source>
        <dbReference type="EMBL" id="ADQ81035.1"/>
    </source>
</evidence>
<dbReference type="RefSeq" id="WP_013446404.1">
    <property type="nucleotide sequence ID" value="NC_014734.1"/>
</dbReference>
<dbReference type="SUPFAM" id="SSF103481">
    <property type="entry name" value="Multidrug resistance efflux transporter EmrE"/>
    <property type="match status" value="2"/>
</dbReference>
<keyword evidence="1" id="KW-0812">Transmembrane</keyword>
<name>E4T8J1_PALPW</name>
<dbReference type="GO" id="GO:0016020">
    <property type="term" value="C:membrane"/>
    <property type="evidence" value="ECO:0007669"/>
    <property type="project" value="InterPro"/>
</dbReference>
<dbReference type="Pfam" id="PF00892">
    <property type="entry name" value="EamA"/>
    <property type="match status" value="1"/>
</dbReference>
<dbReference type="Proteomes" id="UP000008718">
    <property type="component" value="Chromosome"/>
</dbReference>
<reference evidence="3 4" key="2">
    <citation type="journal article" date="2011" name="Stand. Genomic Sci.">
        <title>Complete genome sequence of Paludibacter propionicigenes type strain (WB4).</title>
        <authorList>
            <person name="Gronow S."/>
            <person name="Munk C."/>
            <person name="Lapidus A."/>
            <person name="Nolan M."/>
            <person name="Lucas S."/>
            <person name="Hammon N."/>
            <person name="Deshpande S."/>
            <person name="Cheng J.F."/>
            <person name="Tapia R."/>
            <person name="Han C."/>
            <person name="Goodwin L."/>
            <person name="Pitluck S."/>
            <person name="Liolios K."/>
            <person name="Ivanova N."/>
            <person name="Mavromatis K."/>
            <person name="Mikhailova N."/>
            <person name="Pati A."/>
            <person name="Chen A."/>
            <person name="Palaniappan K."/>
            <person name="Land M."/>
            <person name="Hauser L."/>
            <person name="Chang Y.J."/>
            <person name="Jeffries C.D."/>
            <person name="Brambilla E."/>
            <person name="Rohde M."/>
            <person name="Goker M."/>
            <person name="Detter J.C."/>
            <person name="Woyke T."/>
            <person name="Bristow J."/>
            <person name="Eisen J.A."/>
            <person name="Markowitz V."/>
            <person name="Hugenholtz P."/>
            <person name="Kyrpides N.C."/>
            <person name="Klenk H.P."/>
        </authorList>
    </citation>
    <scope>NUCLEOTIDE SEQUENCE [LARGE SCALE GENOMIC DNA]</scope>
    <source>
        <strain evidence="4">DSM 17365 / JCM 13257 / WB4</strain>
    </source>
</reference>
<dbReference type="OrthoDB" id="1003630at2"/>
<dbReference type="InterPro" id="IPR000620">
    <property type="entry name" value="EamA_dom"/>
</dbReference>
<dbReference type="STRING" id="694427.Palpr_2906"/>
<sequence length="299" mass="33826">MWLFLAFISAILLGSYEVFKKVSLKENAVIPVILVSILFSCAVLTPFLFISEFFPDLLKDSVFFVPRVDFHAHLLFVLKAAIVLTSWLFAYFALKHLPLSLASPIKATQPVWTVIGATLLLGEKLNGYQTAGVGVTLISFFLFSVVGKKEGISLKTNKWFWFIVMATLTGALSGLYDKYLMNRYDVMSVQVYYTYYQAIIMGIITLFLWAPTREKTTPFKFKWSIAFIAFFLVTADFIYFYALTLPHSMISVVSTIRRSGVIVPFLYGAIVLRDKNIKLKIVDLIGVLIGMFLLYLGSK</sequence>
<feature type="transmembrane region" description="Helical" evidence="1">
    <location>
        <begin position="128"/>
        <end position="147"/>
    </location>
</feature>
<keyword evidence="1" id="KW-0472">Membrane</keyword>
<proteinExistence type="predicted"/>
<protein>
    <recommendedName>
        <fullName evidence="2">EamA domain-containing protein</fullName>
    </recommendedName>
</protein>
<dbReference type="AlphaFoldDB" id="E4T8J1"/>
<feature type="transmembrane region" description="Helical" evidence="1">
    <location>
        <begin position="281"/>
        <end position="298"/>
    </location>
</feature>
<keyword evidence="1" id="KW-1133">Transmembrane helix</keyword>
<feature type="transmembrane region" description="Helical" evidence="1">
    <location>
        <begin position="248"/>
        <end position="269"/>
    </location>
</feature>
<keyword evidence="4" id="KW-1185">Reference proteome</keyword>
<dbReference type="PANTHER" id="PTHR22911">
    <property type="entry name" value="ACYL-MALONYL CONDENSING ENZYME-RELATED"/>
    <property type="match status" value="1"/>
</dbReference>
<feature type="transmembrane region" description="Helical" evidence="1">
    <location>
        <begin position="192"/>
        <end position="211"/>
    </location>
</feature>
<dbReference type="HOGENOM" id="CLU_080933_0_0_10"/>
<dbReference type="Gene3D" id="1.10.3730.20">
    <property type="match status" value="1"/>
</dbReference>
<evidence type="ECO:0000256" key="1">
    <source>
        <dbReference type="SAM" id="Phobius"/>
    </source>
</evidence>
<dbReference type="PANTHER" id="PTHR22911:SF137">
    <property type="entry name" value="SOLUTE CARRIER FAMILY 35 MEMBER G2-RELATED"/>
    <property type="match status" value="1"/>
</dbReference>
<feature type="transmembrane region" description="Helical" evidence="1">
    <location>
        <begin position="159"/>
        <end position="176"/>
    </location>
</feature>